<name>A0A380U062_9PAST</name>
<keyword evidence="2" id="KW-1185">Reference proteome</keyword>
<protein>
    <submittedName>
        <fullName evidence="1">Uncharacterized protein</fullName>
    </submittedName>
</protein>
<accession>A0A380U062</accession>
<organism evidence="1 2">
    <name type="scientific">[Actinobacillus] rossii</name>
    <dbReference type="NCBI Taxonomy" id="123820"/>
    <lineage>
        <taxon>Bacteria</taxon>
        <taxon>Pseudomonadati</taxon>
        <taxon>Pseudomonadota</taxon>
        <taxon>Gammaproteobacteria</taxon>
        <taxon>Pasteurellales</taxon>
        <taxon>Pasteurellaceae</taxon>
    </lineage>
</organism>
<dbReference type="Proteomes" id="UP000254649">
    <property type="component" value="Unassembled WGS sequence"/>
</dbReference>
<dbReference type="AlphaFoldDB" id="A0A380U062"/>
<reference evidence="1 2" key="1">
    <citation type="submission" date="2018-06" db="EMBL/GenBank/DDBJ databases">
        <authorList>
            <consortium name="Pathogen Informatics"/>
            <person name="Doyle S."/>
        </authorList>
    </citation>
    <scope>NUCLEOTIDE SEQUENCE [LARGE SCALE GENOMIC DNA]</scope>
    <source>
        <strain evidence="1 2">NCTC10801</strain>
    </source>
</reference>
<sequence>MAKDDLLIIPQKEINAIIEQPKILNMRFAKWIPKQDNQPAPQWLELKLVFLDTEDIPIPYLKFHIQYRPPRREFLLPSINILALYKGRRILAVDQGQGIGHSNSYIDVHPIPPSRVDGAHYHLLHEKHNQETGYPLEIPFDKQSDISYFLYIFTSLFNVNLIGDLPHPTQQDVSQMELSL</sequence>
<proteinExistence type="predicted"/>
<dbReference type="EMBL" id="UFRQ01000003">
    <property type="protein sequence ID" value="SUT93722.1"/>
    <property type="molecule type" value="Genomic_DNA"/>
</dbReference>
<evidence type="ECO:0000313" key="2">
    <source>
        <dbReference type="Proteomes" id="UP000254649"/>
    </source>
</evidence>
<dbReference type="OrthoDB" id="6636596at2"/>
<evidence type="ECO:0000313" key="1">
    <source>
        <dbReference type="EMBL" id="SUT93722.1"/>
    </source>
</evidence>
<gene>
    <name evidence="1" type="ORF">NCTC10801_02024</name>
</gene>